<keyword evidence="3 5" id="KW-0863">Zinc-finger</keyword>
<dbReference type="AlphaFoldDB" id="D8M435"/>
<feature type="domain" description="C2H2-type" evidence="6">
    <location>
        <begin position="116"/>
        <end position="146"/>
    </location>
</feature>
<dbReference type="RefSeq" id="XP_012896872.1">
    <property type="nucleotide sequence ID" value="XM_013041418.1"/>
</dbReference>
<evidence type="ECO:0000256" key="1">
    <source>
        <dbReference type="ARBA" id="ARBA00022723"/>
    </source>
</evidence>
<feature type="domain" description="C2H2-type" evidence="6">
    <location>
        <begin position="26"/>
        <end position="55"/>
    </location>
</feature>
<dbReference type="PROSITE" id="PS50157">
    <property type="entry name" value="ZINC_FINGER_C2H2_2"/>
    <property type="match status" value="4"/>
</dbReference>
<dbReference type="PANTHER" id="PTHR14003">
    <property type="entry name" value="TRANSCRIPTIONAL REPRESSOR PROTEIN YY"/>
    <property type="match status" value="1"/>
</dbReference>
<dbReference type="PROSITE" id="PS00028">
    <property type="entry name" value="ZINC_FINGER_C2H2_1"/>
    <property type="match status" value="4"/>
</dbReference>
<evidence type="ECO:0000313" key="8">
    <source>
        <dbReference type="Proteomes" id="UP000008312"/>
    </source>
</evidence>
<dbReference type="InterPro" id="IPR036236">
    <property type="entry name" value="Znf_C2H2_sf"/>
</dbReference>
<evidence type="ECO:0000259" key="6">
    <source>
        <dbReference type="PROSITE" id="PS50157"/>
    </source>
</evidence>
<feature type="domain" description="C2H2-type" evidence="6">
    <location>
        <begin position="86"/>
        <end position="115"/>
    </location>
</feature>
<dbReference type="PANTHER" id="PTHR14003:SF19">
    <property type="entry name" value="YY2 TRANSCRIPTION FACTOR"/>
    <property type="match status" value="1"/>
</dbReference>
<evidence type="ECO:0000256" key="3">
    <source>
        <dbReference type="ARBA" id="ARBA00022771"/>
    </source>
</evidence>
<dbReference type="Proteomes" id="UP000008312">
    <property type="component" value="Unassembled WGS sequence"/>
</dbReference>
<name>D8M435_BLAHO</name>
<keyword evidence="2" id="KW-0677">Repeat</keyword>
<evidence type="ECO:0000313" key="7">
    <source>
        <dbReference type="EMBL" id="CBK22824.2"/>
    </source>
</evidence>
<dbReference type="EMBL" id="FN668651">
    <property type="protein sequence ID" value="CBK22824.2"/>
    <property type="molecule type" value="Genomic_DNA"/>
</dbReference>
<dbReference type="SMART" id="SM00355">
    <property type="entry name" value="ZnF_C2H2"/>
    <property type="match status" value="4"/>
</dbReference>
<dbReference type="GO" id="GO:0000981">
    <property type="term" value="F:DNA-binding transcription factor activity, RNA polymerase II-specific"/>
    <property type="evidence" value="ECO:0007669"/>
    <property type="project" value="TreeGrafter"/>
</dbReference>
<dbReference type="SUPFAM" id="SSF57667">
    <property type="entry name" value="beta-beta-alpha zinc fingers"/>
    <property type="match status" value="2"/>
</dbReference>
<dbReference type="OrthoDB" id="6077919at2759"/>
<dbReference type="GO" id="GO:0008270">
    <property type="term" value="F:zinc ion binding"/>
    <property type="evidence" value="ECO:0007669"/>
    <property type="project" value="UniProtKB-KW"/>
</dbReference>
<dbReference type="FunFam" id="3.30.160.60:FF:000072">
    <property type="entry name" value="zinc finger protein 143 isoform X1"/>
    <property type="match status" value="1"/>
</dbReference>
<protein>
    <recommendedName>
        <fullName evidence="6">C2H2-type domain-containing protein</fullName>
    </recommendedName>
</protein>
<dbReference type="Pfam" id="PF00096">
    <property type="entry name" value="zf-C2H2"/>
    <property type="match status" value="4"/>
</dbReference>
<dbReference type="GO" id="GO:0000978">
    <property type="term" value="F:RNA polymerase II cis-regulatory region sequence-specific DNA binding"/>
    <property type="evidence" value="ECO:0007669"/>
    <property type="project" value="TreeGrafter"/>
</dbReference>
<evidence type="ECO:0000256" key="5">
    <source>
        <dbReference type="PROSITE-ProRule" id="PRU00042"/>
    </source>
</evidence>
<evidence type="ECO:0000256" key="4">
    <source>
        <dbReference type="ARBA" id="ARBA00022833"/>
    </source>
</evidence>
<organism evidence="7">
    <name type="scientific">Blastocystis hominis</name>
    <dbReference type="NCBI Taxonomy" id="12968"/>
    <lineage>
        <taxon>Eukaryota</taxon>
        <taxon>Sar</taxon>
        <taxon>Stramenopiles</taxon>
        <taxon>Bigyra</taxon>
        <taxon>Opalozoa</taxon>
        <taxon>Opalinata</taxon>
        <taxon>Blastocystidae</taxon>
        <taxon>Blastocystis</taxon>
    </lineage>
</organism>
<gene>
    <name evidence="7" type="ORF">GSBLH_T00002413001</name>
</gene>
<feature type="domain" description="C2H2-type" evidence="6">
    <location>
        <begin position="56"/>
        <end position="85"/>
    </location>
</feature>
<keyword evidence="8" id="KW-1185">Reference proteome</keyword>
<dbReference type="InParanoid" id="D8M435"/>
<dbReference type="InterPro" id="IPR013087">
    <property type="entry name" value="Znf_C2H2_type"/>
</dbReference>
<sequence length="222" mass="25364">MIVQDIADVPIQKVNTDSKRRRPKVFQCSFDGCGKSFDSQWGLTRHIRTHTKEKPFKCNYPGCGKSFSEKCGLKRHASSHDHTKPYKCPHPGCDKTFKSRDYLDAHRRLHEEEEPYKCKINNCNRCFSSVKSLRKHQAVWHNSKGTESQVEQQLREKYLKVLQRNKVLLVCVLRSLGAIREDGEPFARGFGEQQSVEAGECAVSKGSYDHFGSNSEVKEGSV</sequence>
<dbReference type="FunFam" id="3.30.160.60:FF:000125">
    <property type="entry name" value="Putative zinc finger protein 143"/>
    <property type="match status" value="2"/>
</dbReference>
<dbReference type="GO" id="GO:0005667">
    <property type="term" value="C:transcription regulator complex"/>
    <property type="evidence" value="ECO:0007669"/>
    <property type="project" value="TreeGrafter"/>
</dbReference>
<keyword evidence="1" id="KW-0479">Metal-binding</keyword>
<dbReference type="GO" id="GO:0031519">
    <property type="term" value="C:PcG protein complex"/>
    <property type="evidence" value="ECO:0007669"/>
    <property type="project" value="TreeGrafter"/>
</dbReference>
<dbReference type="GO" id="GO:0000785">
    <property type="term" value="C:chromatin"/>
    <property type="evidence" value="ECO:0007669"/>
    <property type="project" value="TreeGrafter"/>
</dbReference>
<dbReference type="Gene3D" id="3.30.160.60">
    <property type="entry name" value="Classic Zinc Finger"/>
    <property type="match status" value="4"/>
</dbReference>
<proteinExistence type="predicted"/>
<dbReference type="GeneID" id="24919584"/>
<accession>D8M435</accession>
<evidence type="ECO:0000256" key="2">
    <source>
        <dbReference type="ARBA" id="ARBA00022737"/>
    </source>
</evidence>
<reference evidence="7" key="1">
    <citation type="submission" date="2010-02" db="EMBL/GenBank/DDBJ databases">
        <title>Sequencing and annotation of the Blastocystis hominis genome.</title>
        <authorList>
            <person name="Wincker P."/>
        </authorList>
    </citation>
    <scope>NUCLEOTIDE SEQUENCE</scope>
    <source>
        <strain evidence="7">Singapore isolate B</strain>
    </source>
</reference>
<keyword evidence="4" id="KW-0862">Zinc</keyword>